<dbReference type="AlphaFoldDB" id="A0AAI8VBX0"/>
<dbReference type="Gene3D" id="3.30.160.60">
    <property type="entry name" value="Classic Zinc Finger"/>
    <property type="match status" value="1"/>
</dbReference>
<dbReference type="EMBL" id="CAUWAG010000003">
    <property type="protein sequence ID" value="CAJ2502084.1"/>
    <property type="molecule type" value="Genomic_DNA"/>
</dbReference>
<feature type="domain" description="C2H2-type" evidence="7">
    <location>
        <begin position="383"/>
        <end position="412"/>
    </location>
</feature>
<dbReference type="SMART" id="SM00355">
    <property type="entry name" value="ZnF_C2H2"/>
    <property type="match status" value="4"/>
</dbReference>
<feature type="chain" id="PRO_5042524640" evidence="6">
    <location>
        <begin position="19"/>
        <end position="490"/>
    </location>
</feature>
<keyword evidence="9" id="KW-1185">Reference proteome</keyword>
<accession>A0AAI8VBX0</accession>
<evidence type="ECO:0000256" key="5">
    <source>
        <dbReference type="PROSITE-ProRule" id="PRU00042"/>
    </source>
</evidence>
<dbReference type="PANTHER" id="PTHR24409:SF356">
    <property type="entry name" value="C2H2 FINGER DOMAIN TRANSCRIPTION FACTOR (EUROFUNG)"/>
    <property type="match status" value="1"/>
</dbReference>
<organism evidence="8 9">
    <name type="scientific">Anthostomella pinea</name>
    <dbReference type="NCBI Taxonomy" id="933095"/>
    <lineage>
        <taxon>Eukaryota</taxon>
        <taxon>Fungi</taxon>
        <taxon>Dikarya</taxon>
        <taxon>Ascomycota</taxon>
        <taxon>Pezizomycotina</taxon>
        <taxon>Sordariomycetes</taxon>
        <taxon>Xylariomycetidae</taxon>
        <taxon>Xylariales</taxon>
        <taxon>Xylariaceae</taxon>
        <taxon>Anthostomella</taxon>
    </lineage>
</organism>
<evidence type="ECO:0000256" key="6">
    <source>
        <dbReference type="SAM" id="SignalP"/>
    </source>
</evidence>
<comment type="caution">
    <text evidence="8">The sequence shown here is derived from an EMBL/GenBank/DDBJ whole genome shotgun (WGS) entry which is preliminary data.</text>
</comment>
<evidence type="ECO:0000313" key="9">
    <source>
        <dbReference type="Proteomes" id="UP001295740"/>
    </source>
</evidence>
<evidence type="ECO:0000256" key="1">
    <source>
        <dbReference type="ARBA" id="ARBA00022723"/>
    </source>
</evidence>
<dbReference type="Pfam" id="PF12874">
    <property type="entry name" value="zf-met"/>
    <property type="match status" value="1"/>
</dbReference>
<feature type="signal peptide" evidence="6">
    <location>
        <begin position="1"/>
        <end position="18"/>
    </location>
</feature>
<keyword evidence="3 5" id="KW-0863">Zinc-finger</keyword>
<dbReference type="PROSITE" id="PS50157">
    <property type="entry name" value="ZINC_FINGER_C2H2_2"/>
    <property type="match status" value="2"/>
</dbReference>
<name>A0AAI8VBX0_9PEZI</name>
<dbReference type="PROSITE" id="PS00028">
    <property type="entry name" value="ZINC_FINGER_C2H2_1"/>
    <property type="match status" value="2"/>
</dbReference>
<reference evidence="8" key="1">
    <citation type="submission" date="2023-10" db="EMBL/GenBank/DDBJ databases">
        <authorList>
            <person name="Hackl T."/>
        </authorList>
    </citation>
    <scope>NUCLEOTIDE SEQUENCE</scope>
</reference>
<dbReference type="InterPro" id="IPR013087">
    <property type="entry name" value="Znf_C2H2_type"/>
</dbReference>
<evidence type="ECO:0000256" key="2">
    <source>
        <dbReference type="ARBA" id="ARBA00022737"/>
    </source>
</evidence>
<gene>
    <name evidence="8" type="ORF">KHLLAP_LOCUS2552</name>
</gene>
<protein>
    <submittedName>
        <fullName evidence="8">Uu.00g049370.m01.CDS01</fullName>
    </submittedName>
</protein>
<feature type="domain" description="C2H2-type" evidence="7">
    <location>
        <begin position="280"/>
        <end position="309"/>
    </location>
</feature>
<evidence type="ECO:0000313" key="8">
    <source>
        <dbReference type="EMBL" id="CAJ2502084.1"/>
    </source>
</evidence>
<dbReference type="GO" id="GO:0008270">
    <property type="term" value="F:zinc ion binding"/>
    <property type="evidence" value="ECO:0007669"/>
    <property type="project" value="UniProtKB-KW"/>
</dbReference>
<dbReference type="GO" id="GO:0005634">
    <property type="term" value="C:nucleus"/>
    <property type="evidence" value="ECO:0007669"/>
    <property type="project" value="TreeGrafter"/>
</dbReference>
<dbReference type="GO" id="GO:0000977">
    <property type="term" value="F:RNA polymerase II transcription regulatory region sequence-specific DNA binding"/>
    <property type="evidence" value="ECO:0007669"/>
    <property type="project" value="TreeGrafter"/>
</dbReference>
<keyword evidence="1" id="KW-0479">Metal-binding</keyword>
<dbReference type="PANTHER" id="PTHR24409">
    <property type="entry name" value="ZINC FINGER PROTEIN 142"/>
    <property type="match status" value="1"/>
</dbReference>
<keyword evidence="6" id="KW-0732">Signal</keyword>
<evidence type="ECO:0000259" key="7">
    <source>
        <dbReference type="PROSITE" id="PS50157"/>
    </source>
</evidence>
<sequence>MLLLKSSLPLFLWGSLVAANPSYRWVNGLTPGEKIEGYKVQQGDFVWGYRFGSAKECKAYKDNDNLLTTKSWWTRFYQAIYVDVKAMLGSNGVYLAAHYSMWQPPKNELYDHMILVIAREAYNKHGGELVLFGNDDLLDEWVKDQGADATTAPRFSYAEGWWYPDRDETLRRMQVYVPKDEVKKGKFVALCRPRGDAEALQKGPAPWITEDWKLTMKGRLEGRKDALYHWSDKYINSDGYSRSSDGYSNSSDDGEWECDFCYETFSSEEEQEQHEIDVHYHCADCDRTFSNYNAIKMHLNSRTHRGTDLACPFCKGGFATATGLSQHLEQRGCPRAPSLDRDGVYKIVCAKDPGGVISKNLIGWYGESPKYEATAQAWNGYAYECYICSRTFAALPSLNQHLASPVHKSYVSSDSPLSFFPSSYSSTPEANRGQRNQQNMYHCPKRGGCGREFTALMNHLESENCGYTRFENVQQSVKNVVSGDRRITFH</sequence>
<evidence type="ECO:0000256" key="4">
    <source>
        <dbReference type="ARBA" id="ARBA00022833"/>
    </source>
</evidence>
<keyword evidence="2" id="KW-0677">Repeat</keyword>
<evidence type="ECO:0000256" key="3">
    <source>
        <dbReference type="ARBA" id="ARBA00022771"/>
    </source>
</evidence>
<proteinExistence type="predicted"/>
<dbReference type="GO" id="GO:0000981">
    <property type="term" value="F:DNA-binding transcription factor activity, RNA polymerase II-specific"/>
    <property type="evidence" value="ECO:0007669"/>
    <property type="project" value="TreeGrafter"/>
</dbReference>
<dbReference type="Proteomes" id="UP001295740">
    <property type="component" value="Unassembled WGS sequence"/>
</dbReference>
<keyword evidence="4" id="KW-0862">Zinc</keyword>